<reference evidence="4" key="1">
    <citation type="submission" date="2020-11" db="EMBL/GenBank/DDBJ databases">
        <authorList>
            <person name="Tran Van P."/>
        </authorList>
    </citation>
    <scope>NUCLEOTIDE SEQUENCE</scope>
</reference>
<organism evidence="4">
    <name type="scientific">Medioppia subpectinata</name>
    <dbReference type="NCBI Taxonomy" id="1979941"/>
    <lineage>
        <taxon>Eukaryota</taxon>
        <taxon>Metazoa</taxon>
        <taxon>Ecdysozoa</taxon>
        <taxon>Arthropoda</taxon>
        <taxon>Chelicerata</taxon>
        <taxon>Arachnida</taxon>
        <taxon>Acari</taxon>
        <taxon>Acariformes</taxon>
        <taxon>Sarcoptiformes</taxon>
        <taxon>Oribatida</taxon>
        <taxon>Brachypylina</taxon>
        <taxon>Oppioidea</taxon>
        <taxon>Oppiidae</taxon>
        <taxon>Medioppia</taxon>
    </lineage>
</organism>
<protein>
    <recommendedName>
        <fullName evidence="6">Golgi membrane protein 1</fullName>
    </recommendedName>
</protein>
<evidence type="ECO:0000256" key="3">
    <source>
        <dbReference type="SAM" id="Phobius"/>
    </source>
</evidence>
<feature type="coiled-coil region" evidence="1">
    <location>
        <begin position="46"/>
        <end position="184"/>
    </location>
</feature>
<accession>A0A7R9KPA6</accession>
<sequence>MGSSSGVTRGQLRPHFSARSPPFVLAALCVSLGILGISYWSLSQEYNQLEGQLKKTLIRKDSIENDLTFIQKQLNQREEEFSRAKQTLQKKDEDLTGSKTDIKAKAEELHAMLSRVDSLKDSNDKCNEELNSKSRELSDALNKMNEMQQKDAKNDDKSEALNQLRDENKRLETQLQELRQMDSLVKPNAGDNQNETPEQAVIAKPVKENQLLNNALPEEDRKEEGLVDANENELGDQLKADGPNDLNKESEDTKQNIR</sequence>
<keyword evidence="3" id="KW-1133">Transmembrane helix</keyword>
<evidence type="ECO:0000313" key="4">
    <source>
        <dbReference type="EMBL" id="CAD7625731.1"/>
    </source>
</evidence>
<evidence type="ECO:0008006" key="6">
    <source>
        <dbReference type="Google" id="ProtNLM"/>
    </source>
</evidence>
<evidence type="ECO:0000256" key="1">
    <source>
        <dbReference type="SAM" id="Coils"/>
    </source>
</evidence>
<keyword evidence="1" id="KW-0175">Coiled coil</keyword>
<feature type="compositionally biased region" description="Basic and acidic residues" evidence="2">
    <location>
        <begin position="246"/>
        <end position="258"/>
    </location>
</feature>
<dbReference type="OrthoDB" id="6516715at2759"/>
<dbReference type="EMBL" id="OC857853">
    <property type="protein sequence ID" value="CAD7625731.1"/>
    <property type="molecule type" value="Genomic_DNA"/>
</dbReference>
<dbReference type="AlphaFoldDB" id="A0A7R9KPA6"/>
<keyword evidence="5" id="KW-1185">Reference proteome</keyword>
<evidence type="ECO:0000256" key="2">
    <source>
        <dbReference type="SAM" id="MobiDB-lite"/>
    </source>
</evidence>
<keyword evidence="3" id="KW-0472">Membrane</keyword>
<dbReference type="EMBL" id="CAJPIZ010003278">
    <property type="protein sequence ID" value="CAG2106161.1"/>
    <property type="molecule type" value="Genomic_DNA"/>
</dbReference>
<gene>
    <name evidence="4" type="ORF">OSB1V03_LOCUS6164</name>
</gene>
<proteinExistence type="predicted"/>
<feature type="region of interest" description="Disordered" evidence="2">
    <location>
        <begin position="185"/>
        <end position="258"/>
    </location>
</feature>
<keyword evidence="3" id="KW-0812">Transmembrane</keyword>
<dbReference type="Proteomes" id="UP000759131">
    <property type="component" value="Unassembled WGS sequence"/>
</dbReference>
<feature type="transmembrane region" description="Helical" evidence="3">
    <location>
        <begin position="21"/>
        <end position="42"/>
    </location>
</feature>
<evidence type="ECO:0000313" key="5">
    <source>
        <dbReference type="Proteomes" id="UP000759131"/>
    </source>
</evidence>
<name>A0A7R9KPA6_9ACAR</name>